<dbReference type="RefSeq" id="WP_169628556.1">
    <property type="nucleotide sequence ID" value="NZ_JABCMA010000006.1"/>
</dbReference>
<accession>A0A7Y0QYX2</accession>
<dbReference type="Proteomes" id="UP000565155">
    <property type="component" value="Unassembled WGS sequence"/>
</dbReference>
<gene>
    <name evidence="1" type="ORF">HKB35_08675</name>
</gene>
<comment type="caution">
    <text evidence="1">The sequence shown here is derived from an EMBL/GenBank/DDBJ whole genome shotgun (WGS) entry which is preliminary data.</text>
</comment>
<dbReference type="EMBL" id="JABCMA010000006">
    <property type="protein sequence ID" value="NMR73686.1"/>
    <property type="molecule type" value="Genomic_DNA"/>
</dbReference>
<proteinExistence type="predicted"/>
<protein>
    <submittedName>
        <fullName evidence="1">Uncharacterized protein</fullName>
    </submittedName>
</protein>
<dbReference type="AlphaFoldDB" id="A0A7Y0QYX2"/>
<name>A0A7Y0QYX2_VIBAL</name>
<evidence type="ECO:0000313" key="1">
    <source>
        <dbReference type="EMBL" id="NMR73686.1"/>
    </source>
</evidence>
<evidence type="ECO:0000313" key="2">
    <source>
        <dbReference type="Proteomes" id="UP000565155"/>
    </source>
</evidence>
<sequence>MAFKVSPAVKQNVYNGTHGNLSVMFAEVPALADGDSVIAASLEAGVKLVEVKILTKGDAVTSLTAQASLNEVLLGDGIHAPQVGTKLEDVIGTATEVPKGALSSDEAGYFPSEDVAEKDKCLVLTFAGAAVTEDKIRLAIYTTSVGTI</sequence>
<reference evidence="1 2" key="1">
    <citation type="submission" date="2020-04" db="EMBL/GenBank/DDBJ databases">
        <title>Whole-genome sequencing of Vibrio spp. from China reveals different genetic environments of blaCTX-M-14 among diverse lineages.</title>
        <authorList>
            <person name="Zheng Z."/>
            <person name="Ye L."/>
            <person name="Chen S."/>
        </authorList>
    </citation>
    <scope>NUCLEOTIDE SEQUENCE [LARGE SCALE GENOMIC DNA]</scope>
    <source>
        <strain evidence="1 2">Vb1636</strain>
    </source>
</reference>
<organism evidence="1 2">
    <name type="scientific">Vibrio alginolyticus</name>
    <dbReference type="NCBI Taxonomy" id="663"/>
    <lineage>
        <taxon>Bacteria</taxon>
        <taxon>Pseudomonadati</taxon>
        <taxon>Pseudomonadota</taxon>
        <taxon>Gammaproteobacteria</taxon>
        <taxon>Vibrionales</taxon>
        <taxon>Vibrionaceae</taxon>
        <taxon>Vibrio</taxon>
    </lineage>
</organism>